<dbReference type="EMBL" id="CABPRJ010001915">
    <property type="protein sequence ID" value="VVC41288.1"/>
    <property type="molecule type" value="Genomic_DNA"/>
</dbReference>
<gene>
    <name evidence="1" type="ORF">CINCED_3A004680</name>
</gene>
<dbReference type="Pfam" id="PF06151">
    <property type="entry name" value="Trehalose_recp"/>
    <property type="match status" value="1"/>
</dbReference>
<keyword evidence="1" id="KW-0675">Receptor</keyword>
<dbReference type="OrthoDB" id="6625544at2759"/>
<dbReference type="GO" id="GO:0008527">
    <property type="term" value="F:taste receptor activity"/>
    <property type="evidence" value="ECO:0007669"/>
    <property type="project" value="InterPro"/>
</dbReference>
<reference evidence="1 2" key="1">
    <citation type="submission" date="2019-08" db="EMBL/GenBank/DDBJ databases">
        <authorList>
            <person name="Alioto T."/>
            <person name="Alioto T."/>
            <person name="Gomez Garrido J."/>
        </authorList>
    </citation>
    <scope>NUCLEOTIDE SEQUENCE [LARGE SCALE GENOMIC DNA]</scope>
</reference>
<organism evidence="1 2">
    <name type="scientific">Cinara cedri</name>
    <dbReference type="NCBI Taxonomy" id="506608"/>
    <lineage>
        <taxon>Eukaryota</taxon>
        <taxon>Metazoa</taxon>
        <taxon>Ecdysozoa</taxon>
        <taxon>Arthropoda</taxon>
        <taxon>Hexapoda</taxon>
        <taxon>Insecta</taxon>
        <taxon>Pterygota</taxon>
        <taxon>Neoptera</taxon>
        <taxon>Paraneoptera</taxon>
        <taxon>Hemiptera</taxon>
        <taxon>Sternorrhyncha</taxon>
        <taxon>Aphidomorpha</taxon>
        <taxon>Aphidoidea</taxon>
        <taxon>Aphididae</taxon>
        <taxon>Lachninae</taxon>
        <taxon>Cinara</taxon>
    </lineage>
</organism>
<dbReference type="Proteomes" id="UP000325440">
    <property type="component" value="Unassembled WGS sequence"/>
</dbReference>
<accession>A0A5E4N936</accession>
<dbReference type="AlphaFoldDB" id="A0A5E4N936"/>
<protein>
    <submittedName>
        <fullName evidence="1">Gustatory receptor</fullName>
    </submittedName>
</protein>
<dbReference type="GO" id="GO:0016020">
    <property type="term" value="C:membrane"/>
    <property type="evidence" value="ECO:0007669"/>
    <property type="project" value="InterPro"/>
</dbReference>
<proteinExistence type="predicted"/>
<feature type="non-terminal residue" evidence="1">
    <location>
        <position position="117"/>
    </location>
</feature>
<evidence type="ECO:0000313" key="2">
    <source>
        <dbReference type="Proteomes" id="UP000325440"/>
    </source>
</evidence>
<dbReference type="InterPro" id="IPR009318">
    <property type="entry name" value="Gustatory_rcpt"/>
</dbReference>
<name>A0A5E4N936_9HEMI</name>
<sequence length="117" mass="13414">MPNENTAIPVYLKDRNFVEYEQRLRPNTLIGVMAADPTDTGFNSKKRKGHKDFEIKDDRGMPVNYVRIKELEENIRKEIISDKNSLHRSITPVMMLAHFFALIPVQGINGQNTSSLV</sequence>
<evidence type="ECO:0000313" key="1">
    <source>
        <dbReference type="EMBL" id="VVC41288.1"/>
    </source>
</evidence>
<keyword evidence="2" id="KW-1185">Reference proteome</keyword>